<dbReference type="GO" id="GO:0007165">
    <property type="term" value="P:signal transduction"/>
    <property type="evidence" value="ECO:0007669"/>
    <property type="project" value="InterPro"/>
</dbReference>
<dbReference type="GO" id="GO:0005886">
    <property type="term" value="C:plasma membrane"/>
    <property type="evidence" value="ECO:0007669"/>
    <property type="project" value="TreeGrafter"/>
</dbReference>
<dbReference type="PANTHER" id="PTHR24365">
    <property type="entry name" value="TOLL-LIKE RECEPTOR"/>
    <property type="match status" value="1"/>
</dbReference>
<dbReference type="EMBL" id="CACVKT020001597">
    <property type="protein sequence ID" value="CAC5369413.1"/>
    <property type="molecule type" value="Genomic_DNA"/>
</dbReference>
<feature type="domain" description="TIR" evidence="6">
    <location>
        <begin position="47"/>
        <end position="122"/>
    </location>
</feature>
<proteinExistence type="predicted"/>
<dbReference type="InterPro" id="IPR035897">
    <property type="entry name" value="Toll_tir_struct_dom_sf"/>
</dbReference>
<keyword evidence="2" id="KW-0812">Transmembrane</keyword>
<dbReference type="Proteomes" id="UP000507470">
    <property type="component" value="Unassembled WGS sequence"/>
</dbReference>
<keyword evidence="3" id="KW-0732">Signal</keyword>
<keyword evidence="4" id="KW-1133">Transmembrane helix</keyword>
<comment type="subcellular location">
    <subcellularLocation>
        <location evidence="1">Membrane</location>
    </subcellularLocation>
</comment>
<evidence type="ECO:0000256" key="5">
    <source>
        <dbReference type="ARBA" id="ARBA00023136"/>
    </source>
</evidence>
<evidence type="ECO:0000256" key="3">
    <source>
        <dbReference type="ARBA" id="ARBA00022729"/>
    </source>
</evidence>
<name>A0A6J8AJR0_MYTCO</name>
<evidence type="ECO:0000256" key="1">
    <source>
        <dbReference type="ARBA" id="ARBA00004370"/>
    </source>
</evidence>
<sequence>MTRLSHTVIKTYHGLKLSTIIYSRKVSVSVCITRISKLECLLPSASVEAINSSRKVVFVITEDFLESSWGTYEIEMTRMHTFREGRESMIIVILKDDIQNDKLPKALKEIWYKVVCIVWPSDPEAPYNSEKIFYKKLCTALSDGRTRISDDNTSM</sequence>
<evidence type="ECO:0000313" key="7">
    <source>
        <dbReference type="EMBL" id="CAC5369413.1"/>
    </source>
</evidence>
<accession>A0A6J8AJR0</accession>
<dbReference type="GO" id="GO:0038023">
    <property type="term" value="F:signaling receptor activity"/>
    <property type="evidence" value="ECO:0007669"/>
    <property type="project" value="TreeGrafter"/>
</dbReference>
<reference evidence="7 8" key="1">
    <citation type="submission" date="2020-06" db="EMBL/GenBank/DDBJ databases">
        <authorList>
            <person name="Li R."/>
            <person name="Bekaert M."/>
        </authorList>
    </citation>
    <scope>NUCLEOTIDE SEQUENCE [LARGE SCALE GENOMIC DNA]</scope>
    <source>
        <strain evidence="8">wild</strain>
    </source>
</reference>
<dbReference type="InterPro" id="IPR000157">
    <property type="entry name" value="TIR_dom"/>
</dbReference>
<dbReference type="OrthoDB" id="9982425at2759"/>
<evidence type="ECO:0000256" key="4">
    <source>
        <dbReference type="ARBA" id="ARBA00022989"/>
    </source>
</evidence>
<dbReference type="Pfam" id="PF01582">
    <property type="entry name" value="TIR"/>
    <property type="match status" value="1"/>
</dbReference>
<evidence type="ECO:0000256" key="2">
    <source>
        <dbReference type="ARBA" id="ARBA00022692"/>
    </source>
</evidence>
<organism evidence="7 8">
    <name type="scientific">Mytilus coruscus</name>
    <name type="common">Sea mussel</name>
    <dbReference type="NCBI Taxonomy" id="42192"/>
    <lineage>
        <taxon>Eukaryota</taxon>
        <taxon>Metazoa</taxon>
        <taxon>Spiralia</taxon>
        <taxon>Lophotrochozoa</taxon>
        <taxon>Mollusca</taxon>
        <taxon>Bivalvia</taxon>
        <taxon>Autobranchia</taxon>
        <taxon>Pteriomorphia</taxon>
        <taxon>Mytilida</taxon>
        <taxon>Mytiloidea</taxon>
        <taxon>Mytilidae</taxon>
        <taxon>Mytilinae</taxon>
        <taxon>Mytilus</taxon>
    </lineage>
</organism>
<dbReference type="PANTHER" id="PTHR24365:SF541">
    <property type="entry name" value="PROTEIN TOLL-RELATED"/>
    <property type="match status" value="1"/>
</dbReference>
<dbReference type="AlphaFoldDB" id="A0A6J8AJR0"/>
<gene>
    <name evidence="7" type="ORF">MCOR_8618</name>
</gene>
<dbReference type="Gene3D" id="3.40.50.10140">
    <property type="entry name" value="Toll/interleukin-1 receptor homology (TIR) domain"/>
    <property type="match status" value="1"/>
</dbReference>
<keyword evidence="5" id="KW-0472">Membrane</keyword>
<keyword evidence="8" id="KW-1185">Reference proteome</keyword>
<protein>
    <submittedName>
        <fullName evidence="7">TLR3</fullName>
    </submittedName>
</protein>
<evidence type="ECO:0000259" key="6">
    <source>
        <dbReference type="Pfam" id="PF01582"/>
    </source>
</evidence>
<evidence type="ECO:0000313" key="8">
    <source>
        <dbReference type="Proteomes" id="UP000507470"/>
    </source>
</evidence>
<dbReference type="SUPFAM" id="SSF52200">
    <property type="entry name" value="Toll/Interleukin receptor TIR domain"/>
    <property type="match status" value="1"/>
</dbReference>